<comment type="catalytic activity">
    <reaction evidence="14">
        <text>a 5'-end adenosine-5'-diphospho-5'-2'-deoxyribonucleoside-DNA + H2O = a 5'-end 5'-phospho-2'-deoxyribonucleoside-DNA + AMP + 2 H(+)</text>
        <dbReference type="Rhea" id="RHEA:52128"/>
        <dbReference type="Rhea" id="RHEA-COMP:13180"/>
        <dbReference type="Rhea" id="RHEA-COMP:13181"/>
        <dbReference type="ChEBI" id="CHEBI:15377"/>
        <dbReference type="ChEBI" id="CHEBI:15378"/>
        <dbReference type="ChEBI" id="CHEBI:136412"/>
        <dbReference type="ChEBI" id="CHEBI:136413"/>
        <dbReference type="ChEBI" id="CHEBI:456215"/>
        <dbReference type="EC" id="3.6.1.71"/>
    </reaction>
</comment>
<dbReference type="GO" id="GO:0000012">
    <property type="term" value="P:single strand break repair"/>
    <property type="evidence" value="ECO:0007669"/>
    <property type="project" value="TreeGrafter"/>
</dbReference>
<comment type="function">
    <text evidence="16">DNA-binding protein involved in single-strand DNA break repair, double-strand DNA break repair and base excision repair. Resolves abortive DNA ligation intermediates formed either at base excision sites, or when DNA ligases attempt to repair non-ligatable breaks induced by reactive oxygen species. Catalyzes the release of adenylate groups covalently linked to 5'-phosphate termini, resulting in the production of 5'-phosphate termini that can be efficiently rejoined. Likewise, catalyzes the release of 3'-linked guanosine (DNAppG) and inosine (DNAppI) from DNA, but has higher specific activity with 5'-linked adenosine (AppDNA).</text>
</comment>
<evidence type="ECO:0000256" key="12">
    <source>
        <dbReference type="ARBA" id="ARBA00023242"/>
    </source>
</evidence>
<dbReference type="Gene3D" id="3.30.428.10">
    <property type="entry name" value="HIT-like"/>
    <property type="match status" value="1"/>
</dbReference>
<dbReference type="InterPro" id="IPR032566">
    <property type="entry name" value="Znf-C2HE"/>
</dbReference>
<evidence type="ECO:0000256" key="13">
    <source>
        <dbReference type="ARBA" id="ARBA00024601"/>
    </source>
</evidence>
<evidence type="ECO:0000313" key="22">
    <source>
        <dbReference type="EMBL" id="KAF2806283.1"/>
    </source>
</evidence>
<evidence type="ECO:0000256" key="17">
    <source>
        <dbReference type="ARBA" id="ARBA00068941"/>
    </source>
</evidence>
<dbReference type="GO" id="GO:0003697">
    <property type="term" value="F:single-stranded DNA binding"/>
    <property type="evidence" value="ECO:0007669"/>
    <property type="project" value="TreeGrafter"/>
</dbReference>
<dbReference type="InterPro" id="IPR036265">
    <property type="entry name" value="HIT-like_sf"/>
</dbReference>
<keyword evidence="8" id="KW-0378">Hydrolase</keyword>
<reference evidence="24" key="3">
    <citation type="submission" date="2025-04" db="UniProtKB">
        <authorList>
            <consortium name="RefSeq"/>
        </authorList>
    </citation>
    <scope>IDENTIFICATION</scope>
    <source>
        <strain evidence="24">CBS 304.34</strain>
    </source>
</reference>
<dbReference type="InterPro" id="IPR011146">
    <property type="entry name" value="HIT-like"/>
</dbReference>
<keyword evidence="10" id="KW-0238">DNA-binding</keyword>
<dbReference type="EC" id="3.6.1.71" evidence="4"/>
<proteinExistence type="predicted"/>
<evidence type="ECO:0000256" key="4">
    <source>
        <dbReference type="ARBA" id="ARBA00012496"/>
    </source>
</evidence>
<protein>
    <recommendedName>
        <fullName evidence="17">Aprataxin-like protein</fullName>
        <ecNumber evidence="4">3.6.1.71</ecNumber>
        <ecNumber evidence="3">3.6.1.72</ecNumber>
    </recommendedName>
    <alternativeName>
        <fullName evidence="18">Hit family protein 3</fullName>
    </alternativeName>
</protein>
<dbReference type="Pfam" id="PF16278">
    <property type="entry name" value="zf-C2HE"/>
    <property type="match status" value="1"/>
</dbReference>
<comment type="catalytic activity">
    <reaction evidence="15">
        <text>a 5'-end adenosine-5'-diphospho-5'-ribonucleoside-2'-deoxyribonucleotide-DNA + H2O = a 5'-end 5'-phospho-ribonucleoside-2'-deoxyribonucleotide-DNA + AMP + 2 H(+)</text>
        <dbReference type="Rhea" id="RHEA:52132"/>
        <dbReference type="Rhea" id="RHEA-COMP:13182"/>
        <dbReference type="Rhea" id="RHEA-COMP:13183"/>
        <dbReference type="ChEBI" id="CHEBI:15377"/>
        <dbReference type="ChEBI" id="CHEBI:15378"/>
        <dbReference type="ChEBI" id="CHEBI:136414"/>
        <dbReference type="ChEBI" id="CHEBI:136415"/>
        <dbReference type="ChEBI" id="CHEBI:456215"/>
        <dbReference type="EC" id="3.6.1.71"/>
    </reaction>
</comment>
<name>A0A6A6YCP1_9PEZI</name>
<evidence type="ECO:0000256" key="9">
    <source>
        <dbReference type="ARBA" id="ARBA00022833"/>
    </source>
</evidence>
<feature type="domain" description="Aprataxin C2HE/C2H2/C2HC zinc finger" evidence="21">
    <location>
        <begin position="234"/>
        <end position="289"/>
    </location>
</feature>
<sequence>METSKEAPEDAITASERTGTTIPTDKPPKRPNAFTELMNRSKQSKPTPPPAPPAPPSASRHIFKDRTGLGAYIASPTSFPASVVISHNENYVLIHDLYPKSSVHLLLLPRNPEISDTHPLTALTTNAAFLEEVKVEAARAVKIVAAELRRRYGQYSAAEKAREEALEAIMASDADIPTEEALEAQLPKGRDWEAEVMVGVHAHPSMSHLHIHILSRDRHSPALKHRKHYNSFATPFFVPIADFPLEDGDPRWHPGREGYLQGDMKCWRCGQNYYGRFKQLKAHLEGEFEGWRGE</sequence>
<dbReference type="GO" id="GO:0120108">
    <property type="term" value="F:DNA-3'-diphospho-5'-guanosine diphosphatase activity"/>
    <property type="evidence" value="ECO:0007669"/>
    <property type="project" value="UniProtKB-EC"/>
</dbReference>
<evidence type="ECO:0000256" key="7">
    <source>
        <dbReference type="ARBA" id="ARBA00022763"/>
    </source>
</evidence>
<dbReference type="EC" id="3.6.1.72" evidence="3"/>
<dbReference type="GO" id="GO:0033699">
    <property type="term" value="F:DNA 5'-adenosine monophosphate hydrolase activity"/>
    <property type="evidence" value="ECO:0007669"/>
    <property type="project" value="UniProtKB-EC"/>
</dbReference>
<dbReference type="RefSeq" id="XP_033573247.1">
    <property type="nucleotide sequence ID" value="XM_033723790.1"/>
</dbReference>
<keyword evidence="7" id="KW-0227">DNA damage</keyword>
<comment type="subcellular location">
    <subcellularLocation>
        <location evidence="2">Cytoplasm</location>
    </subcellularLocation>
    <subcellularLocation>
        <location evidence="1">Nucleus</location>
    </subcellularLocation>
</comment>
<reference evidence="22 24" key="1">
    <citation type="journal article" date="2020" name="Stud. Mycol.">
        <title>101 Dothideomycetes genomes: a test case for predicting lifestyles and emergence of pathogens.</title>
        <authorList>
            <person name="Haridas S."/>
            <person name="Albert R."/>
            <person name="Binder M."/>
            <person name="Bloem J."/>
            <person name="Labutti K."/>
            <person name="Salamov A."/>
            <person name="Andreopoulos B."/>
            <person name="Baker S."/>
            <person name="Barry K."/>
            <person name="Bills G."/>
            <person name="Bluhm B."/>
            <person name="Cannon C."/>
            <person name="Castanera R."/>
            <person name="Culley D."/>
            <person name="Daum C."/>
            <person name="Ezra D."/>
            <person name="Gonzalez J."/>
            <person name="Henrissat B."/>
            <person name="Kuo A."/>
            <person name="Liang C."/>
            <person name="Lipzen A."/>
            <person name="Lutzoni F."/>
            <person name="Magnuson J."/>
            <person name="Mondo S."/>
            <person name="Nolan M."/>
            <person name="Ohm R."/>
            <person name="Pangilinan J."/>
            <person name="Park H.-J."/>
            <person name="Ramirez L."/>
            <person name="Alfaro M."/>
            <person name="Sun H."/>
            <person name="Tritt A."/>
            <person name="Yoshinaga Y."/>
            <person name="Zwiers L.-H."/>
            <person name="Turgeon B."/>
            <person name="Goodwin S."/>
            <person name="Spatafora J."/>
            <person name="Crous P."/>
            <person name="Grigoriev I."/>
        </authorList>
    </citation>
    <scope>NUCLEOTIDE SEQUENCE</scope>
    <source>
        <strain evidence="22 24">CBS 304.34</strain>
    </source>
</reference>
<gene>
    <name evidence="22 24" type="ORF">BDZ99DRAFT_501178</name>
</gene>
<keyword evidence="9" id="KW-0862">Zinc</keyword>
<dbReference type="GO" id="GO:0030983">
    <property type="term" value="F:mismatched DNA binding"/>
    <property type="evidence" value="ECO:0007669"/>
    <property type="project" value="TreeGrafter"/>
</dbReference>
<keyword evidence="6" id="KW-0479">Metal-binding</keyword>
<dbReference type="PANTHER" id="PTHR12486">
    <property type="entry name" value="APRATAXIN-RELATED"/>
    <property type="match status" value="1"/>
</dbReference>
<dbReference type="GO" id="GO:0003725">
    <property type="term" value="F:double-stranded RNA binding"/>
    <property type="evidence" value="ECO:0007669"/>
    <property type="project" value="TreeGrafter"/>
</dbReference>
<dbReference type="GO" id="GO:1990165">
    <property type="term" value="F:single-strand break-containing DNA binding"/>
    <property type="evidence" value="ECO:0007669"/>
    <property type="project" value="TreeGrafter"/>
</dbReference>
<reference evidence="24" key="2">
    <citation type="submission" date="2020-04" db="EMBL/GenBank/DDBJ databases">
        <authorList>
            <consortium name="NCBI Genome Project"/>
        </authorList>
    </citation>
    <scope>NUCLEOTIDE SEQUENCE</scope>
    <source>
        <strain evidence="24">CBS 304.34</strain>
    </source>
</reference>
<evidence type="ECO:0000256" key="10">
    <source>
        <dbReference type="ARBA" id="ARBA00023125"/>
    </source>
</evidence>
<dbReference type="FunFam" id="3.30.428.10:FF:000017">
    <property type="entry name" value="Aprataxin-like protein"/>
    <property type="match status" value="1"/>
</dbReference>
<keyword evidence="5" id="KW-0963">Cytoplasm</keyword>
<comment type="catalytic activity">
    <reaction evidence="13">
        <text>a 3'-end 2'-deoxyribonucleotide-3'-diphospho-5'-guanosine-DNA + H2O = a 3'-end 2'-deoxyribonucleotide 3'-phosphate-DNA + GMP + 2 H(+)</text>
        <dbReference type="Rhea" id="RHEA:52140"/>
        <dbReference type="Rhea" id="RHEA-COMP:13186"/>
        <dbReference type="Rhea" id="RHEA-COMP:13187"/>
        <dbReference type="ChEBI" id="CHEBI:15377"/>
        <dbReference type="ChEBI" id="CHEBI:15378"/>
        <dbReference type="ChEBI" id="CHEBI:58115"/>
        <dbReference type="ChEBI" id="CHEBI:136419"/>
        <dbReference type="ChEBI" id="CHEBI:136420"/>
        <dbReference type="EC" id="3.6.1.72"/>
    </reaction>
</comment>
<evidence type="ECO:0000256" key="1">
    <source>
        <dbReference type="ARBA" id="ARBA00004123"/>
    </source>
</evidence>
<dbReference type="PANTHER" id="PTHR12486:SF4">
    <property type="entry name" value="APRATAXIN"/>
    <property type="match status" value="1"/>
</dbReference>
<evidence type="ECO:0000256" key="3">
    <source>
        <dbReference type="ARBA" id="ARBA00012495"/>
    </source>
</evidence>
<evidence type="ECO:0000256" key="11">
    <source>
        <dbReference type="ARBA" id="ARBA00023204"/>
    </source>
</evidence>
<dbReference type="EMBL" id="MU003707">
    <property type="protein sequence ID" value="KAF2806283.1"/>
    <property type="molecule type" value="Genomic_DNA"/>
</dbReference>
<dbReference type="Pfam" id="PF01230">
    <property type="entry name" value="HIT"/>
    <property type="match status" value="1"/>
</dbReference>
<feature type="compositionally biased region" description="Pro residues" evidence="19">
    <location>
        <begin position="46"/>
        <end position="56"/>
    </location>
</feature>
<dbReference type="AlphaFoldDB" id="A0A6A6YCP1"/>
<dbReference type="GO" id="GO:0046872">
    <property type="term" value="F:metal ion binding"/>
    <property type="evidence" value="ECO:0007669"/>
    <property type="project" value="UniProtKB-KW"/>
</dbReference>
<evidence type="ECO:0000256" key="16">
    <source>
        <dbReference type="ARBA" id="ARBA00059438"/>
    </source>
</evidence>
<evidence type="ECO:0000256" key="18">
    <source>
        <dbReference type="ARBA" id="ARBA00076243"/>
    </source>
</evidence>
<evidence type="ECO:0000259" key="21">
    <source>
        <dbReference type="Pfam" id="PF16278"/>
    </source>
</evidence>
<dbReference type="SUPFAM" id="SSF54197">
    <property type="entry name" value="HIT-like"/>
    <property type="match status" value="1"/>
</dbReference>
<dbReference type="GO" id="GO:0005737">
    <property type="term" value="C:cytoplasm"/>
    <property type="evidence" value="ECO:0007669"/>
    <property type="project" value="UniProtKB-SubCell"/>
</dbReference>
<evidence type="ECO:0000256" key="2">
    <source>
        <dbReference type="ARBA" id="ARBA00004496"/>
    </source>
</evidence>
<organism evidence="22">
    <name type="scientific">Mytilinidion resinicola</name>
    <dbReference type="NCBI Taxonomy" id="574789"/>
    <lineage>
        <taxon>Eukaryota</taxon>
        <taxon>Fungi</taxon>
        <taxon>Dikarya</taxon>
        <taxon>Ascomycota</taxon>
        <taxon>Pezizomycotina</taxon>
        <taxon>Dothideomycetes</taxon>
        <taxon>Pleosporomycetidae</taxon>
        <taxon>Mytilinidiales</taxon>
        <taxon>Mytilinidiaceae</taxon>
        <taxon>Mytilinidion</taxon>
    </lineage>
</organism>
<dbReference type="Proteomes" id="UP000504636">
    <property type="component" value="Unplaced"/>
</dbReference>
<keyword evidence="23" id="KW-1185">Reference proteome</keyword>
<dbReference type="GO" id="GO:0005634">
    <property type="term" value="C:nucleus"/>
    <property type="evidence" value="ECO:0007669"/>
    <property type="project" value="UniProtKB-SubCell"/>
</dbReference>
<feature type="domain" description="HIT" evidence="20">
    <location>
        <begin position="82"/>
        <end position="219"/>
    </location>
</feature>
<dbReference type="OrthoDB" id="3512845at2759"/>
<evidence type="ECO:0000256" key="14">
    <source>
        <dbReference type="ARBA" id="ARBA00044639"/>
    </source>
</evidence>
<evidence type="ECO:0000313" key="23">
    <source>
        <dbReference type="Proteomes" id="UP000504636"/>
    </source>
</evidence>
<evidence type="ECO:0000256" key="8">
    <source>
        <dbReference type="ARBA" id="ARBA00022801"/>
    </source>
</evidence>
<evidence type="ECO:0000256" key="6">
    <source>
        <dbReference type="ARBA" id="ARBA00022723"/>
    </source>
</evidence>
<keyword evidence="11" id="KW-0234">DNA repair</keyword>
<keyword evidence="12" id="KW-0539">Nucleus</keyword>
<evidence type="ECO:0000259" key="20">
    <source>
        <dbReference type="Pfam" id="PF01230"/>
    </source>
</evidence>
<feature type="region of interest" description="Disordered" evidence="19">
    <location>
        <begin position="1"/>
        <end position="61"/>
    </location>
</feature>
<dbReference type="GeneID" id="54464683"/>
<evidence type="ECO:0000256" key="19">
    <source>
        <dbReference type="SAM" id="MobiDB-lite"/>
    </source>
</evidence>
<evidence type="ECO:0000256" key="15">
    <source>
        <dbReference type="ARBA" id="ARBA00044713"/>
    </source>
</evidence>
<evidence type="ECO:0000313" key="24">
    <source>
        <dbReference type="RefSeq" id="XP_033573247.1"/>
    </source>
</evidence>
<evidence type="ECO:0000256" key="5">
    <source>
        <dbReference type="ARBA" id="ARBA00022490"/>
    </source>
</evidence>
<accession>A0A6A6YCP1</accession>